<dbReference type="AlphaFoldDB" id="A0A1K1XYP8"/>
<gene>
    <name evidence="5" type="ORF">SAMN02787144_100414</name>
</gene>
<dbReference type="GO" id="GO:0008270">
    <property type="term" value="F:zinc ion binding"/>
    <property type="evidence" value="ECO:0007669"/>
    <property type="project" value="InterPro"/>
</dbReference>
<sequence length="171" mass="18731">MKRSFAPVRPHRPVDTERAATQRAHLKLPLLPTTAIGPFPQTDELRAARAGLRAGRIDTAGYEERIRAEIGEVVTMPAWSYVRDDQPLGDTARQVALALRDEVNDLEGCPRVPGADEAAALLRKGLKAIPAERLWVDPDCGLKTRGWPETRASPENLVSAARTVRAELPVS</sequence>
<feature type="domain" description="Cobalamin-independent methionine synthase MetE C-terminal/archaeal" evidence="4">
    <location>
        <begin position="109"/>
        <end position="162"/>
    </location>
</feature>
<evidence type="ECO:0000256" key="3">
    <source>
        <dbReference type="ARBA" id="ARBA00022833"/>
    </source>
</evidence>
<dbReference type="Proteomes" id="UP000181909">
    <property type="component" value="Unassembled WGS sequence"/>
</dbReference>
<keyword evidence="3" id="KW-0862">Zinc</keyword>
<dbReference type="Pfam" id="PF01717">
    <property type="entry name" value="Meth_synt_2"/>
    <property type="match status" value="2"/>
</dbReference>
<dbReference type="EMBL" id="FPJO01000004">
    <property type="protein sequence ID" value="SFX54751.1"/>
    <property type="molecule type" value="Genomic_DNA"/>
</dbReference>
<dbReference type="InterPro" id="IPR002629">
    <property type="entry name" value="Met_Synth_C/arc"/>
</dbReference>
<dbReference type="STRING" id="1893.SAMN02787144_100414"/>
<evidence type="ECO:0000256" key="1">
    <source>
        <dbReference type="ARBA" id="ARBA00001947"/>
    </source>
</evidence>
<evidence type="ECO:0000313" key="5">
    <source>
        <dbReference type="EMBL" id="SFX54751.1"/>
    </source>
</evidence>
<feature type="domain" description="Cobalamin-independent methionine synthase MetE C-terminal/archaeal" evidence="4">
    <location>
        <begin position="31"/>
        <end position="75"/>
    </location>
</feature>
<dbReference type="Gene3D" id="3.20.20.210">
    <property type="match status" value="2"/>
</dbReference>
<evidence type="ECO:0000256" key="2">
    <source>
        <dbReference type="ARBA" id="ARBA00022723"/>
    </source>
</evidence>
<protein>
    <submittedName>
        <fullName evidence="5">Cobalamin-independent synthase, Catalytic domain</fullName>
    </submittedName>
</protein>
<dbReference type="SUPFAM" id="SSF51726">
    <property type="entry name" value="UROD/MetE-like"/>
    <property type="match status" value="2"/>
</dbReference>
<organism evidence="5">
    <name type="scientific">Streptomyces atratus</name>
    <dbReference type="NCBI Taxonomy" id="1893"/>
    <lineage>
        <taxon>Bacteria</taxon>
        <taxon>Bacillati</taxon>
        <taxon>Actinomycetota</taxon>
        <taxon>Actinomycetes</taxon>
        <taxon>Kitasatosporales</taxon>
        <taxon>Streptomycetaceae</taxon>
        <taxon>Streptomyces</taxon>
    </lineage>
</organism>
<evidence type="ECO:0000259" key="4">
    <source>
        <dbReference type="Pfam" id="PF01717"/>
    </source>
</evidence>
<dbReference type="GO" id="GO:0009086">
    <property type="term" value="P:methionine biosynthetic process"/>
    <property type="evidence" value="ECO:0007669"/>
    <property type="project" value="InterPro"/>
</dbReference>
<name>A0A1K1XYP8_STRAR</name>
<accession>A0A1K1XYP8</accession>
<dbReference type="GO" id="GO:0003871">
    <property type="term" value="F:5-methyltetrahydropteroyltriglutamate-homocysteine S-methyltransferase activity"/>
    <property type="evidence" value="ECO:0007669"/>
    <property type="project" value="InterPro"/>
</dbReference>
<reference evidence="5" key="1">
    <citation type="submission" date="2016-11" db="EMBL/GenBank/DDBJ databases">
        <authorList>
            <person name="Jaros S."/>
            <person name="Januszkiewicz K."/>
            <person name="Wedrychowicz H."/>
        </authorList>
    </citation>
    <scope>NUCLEOTIDE SEQUENCE [LARGE SCALE GENOMIC DNA]</scope>
    <source>
        <strain evidence="5">OK807</strain>
    </source>
</reference>
<dbReference type="InterPro" id="IPR038071">
    <property type="entry name" value="UROD/MetE-like_sf"/>
</dbReference>
<comment type="cofactor">
    <cofactor evidence="1">
        <name>Zn(2+)</name>
        <dbReference type="ChEBI" id="CHEBI:29105"/>
    </cofactor>
</comment>
<keyword evidence="2" id="KW-0479">Metal-binding</keyword>
<dbReference type="PANTHER" id="PTHR30519">
    <property type="entry name" value="5-METHYLTETRAHYDROPTEROYLTRIGLUTAMATE--HOMOCYSTEINE METHYLTRANSFERASE"/>
    <property type="match status" value="1"/>
</dbReference>
<proteinExistence type="predicted"/>